<feature type="transmembrane region" description="Helical" evidence="7">
    <location>
        <begin position="153"/>
        <end position="174"/>
    </location>
</feature>
<dbReference type="EMBL" id="CAOQHR010000007">
    <property type="protein sequence ID" value="CAI6337068.1"/>
    <property type="molecule type" value="Genomic_DNA"/>
</dbReference>
<feature type="transmembrane region" description="Helical" evidence="7">
    <location>
        <begin position="194"/>
        <end position="214"/>
    </location>
</feature>
<name>A0A9W4XMJ5_9PLEO</name>
<evidence type="ECO:0000256" key="7">
    <source>
        <dbReference type="SAM" id="Phobius"/>
    </source>
</evidence>
<dbReference type="SUPFAM" id="SSF103473">
    <property type="entry name" value="MFS general substrate transporter"/>
    <property type="match status" value="1"/>
</dbReference>
<feature type="transmembrane region" description="Helical" evidence="7">
    <location>
        <begin position="292"/>
        <end position="313"/>
    </location>
</feature>
<evidence type="ECO:0000313" key="9">
    <source>
        <dbReference type="Proteomes" id="UP001152607"/>
    </source>
</evidence>
<evidence type="ECO:0000256" key="1">
    <source>
        <dbReference type="ARBA" id="ARBA00004141"/>
    </source>
</evidence>
<keyword evidence="4 7" id="KW-0812">Transmembrane</keyword>
<dbReference type="PANTHER" id="PTHR10332">
    <property type="entry name" value="EQUILIBRATIVE NUCLEOSIDE TRANSPORTER"/>
    <property type="match status" value="1"/>
</dbReference>
<accession>A0A9W4XMJ5</accession>
<evidence type="ECO:0000256" key="4">
    <source>
        <dbReference type="ARBA" id="ARBA00022692"/>
    </source>
</evidence>
<evidence type="ECO:0000256" key="5">
    <source>
        <dbReference type="ARBA" id="ARBA00022989"/>
    </source>
</evidence>
<comment type="caution">
    <text evidence="8">The sequence shown here is derived from an EMBL/GenBank/DDBJ whole genome shotgun (WGS) entry which is preliminary data.</text>
</comment>
<feature type="transmembrane region" description="Helical" evidence="7">
    <location>
        <begin position="499"/>
        <end position="522"/>
    </location>
</feature>
<protein>
    <recommendedName>
        <fullName evidence="10">Nucleoside transporter family</fullName>
    </recommendedName>
</protein>
<dbReference type="InterPro" id="IPR036259">
    <property type="entry name" value="MFS_trans_sf"/>
</dbReference>
<dbReference type="GO" id="GO:0034257">
    <property type="term" value="F:nicotinamide riboside transmembrane transporter activity"/>
    <property type="evidence" value="ECO:0007669"/>
    <property type="project" value="TreeGrafter"/>
</dbReference>
<dbReference type="GO" id="GO:0000329">
    <property type="term" value="C:fungal-type vacuole membrane"/>
    <property type="evidence" value="ECO:0007669"/>
    <property type="project" value="TreeGrafter"/>
</dbReference>
<evidence type="ECO:0000313" key="8">
    <source>
        <dbReference type="EMBL" id="CAI6337068.1"/>
    </source>
</evidence>
<feature type="transmembrane region" description="Helical" evidence="7">
    <location>
        <begin position="226"/>
        <end position="243"/>
    </location>
</feature>
<feature type="transmembrane region" description="Helical" evidence="7">
    <location>
        <begin position="467"/>
        <end position="484"/>
    </location>
</feature>
<sequence length="558" mass="61743">MRTLWWGCTAAGVDDEGRTANQRLASQRQLLDARGLLSQSHPDSLTAHRLCKSCIPTRRLYKFCFSLCTWTGISSNPLVSILNPRPRIGLSFTSLAFAFRRRSHHHSLPAIMDRIRNIFQRELSEASYEPLQGGSEREDGEEIEQSKQADFSWIDYSVFLLLGIAMLWAWNMFLAAAPYFQQRFESDERLLRNFQPVELVVSTLGNLGSMLVLTKLQAHASYPTRIIGSLVLNAAVFALLAMSTRVFPAATATGYFAFFVIVVFAASWATALCQNGVFAYASGFGIPEYTQAIMTGQGIAGVLPCITQIVSVLSVPAKTDGHDAPKQSSTSAFVYFLTATVISSVTMLAFFYLLSRHSSRERIKQVLDQDDGVPVSDIPERKAVPLTTLFNKLYWLALAVFLDFALTMFYPVFTQQILSVRDPATAPRLFHPATFIPLGFLIWNVGDLLGRMLPSVPALSLTMRPRLVFFLTVGRIVFIPIYFMCNLGGEGAVVNSDVFYLFVVQFFFGASNGFIGTTCMMGKAEWVDEDEQEAAGGFMSLCLVAGLAVGSFLSFLVA</sequence>
<dbReference type="PANTHER" id="PTHR10332:SF88">
    <property type="entry name" value="EQUILIBRATIVE NUCLEOSIDE TRANSPORTER 1, ISOFORM A"/>
    <property type="match status" value="1"/>
</dbReference>
<keyword evidence="3" id="KW-0813">Transport</keyword>
<evidence type="ECO:0000256" key="6">
    <source>
        <dbReference type="ARBA" id="ARBA00023136"/>
    </source>
</evidence>
<reference evidence="8" key="1">
    <citation type="submission" date="2023-01" db="EMBL/GenBank/DDBJ databases">
        <authorList>
            <person name="Van Ghelder C."/>
            <person name="Rancurel C."/>
        </authorList>
    </citation>
    <scope>NUCLEOTIDE SEQUENCE</scope>
    <source>
        <strain evidence="8">CNCM I-4278</strain>
    </source>
</reference>
<feature type="transmembrane region" description="Helical" evidence="7">
    <location>
        <begin position="333"/>
        <end position="354"/>
    </location>
</feature>
<dbReference type="InterPro" id="IPR002259">
    <property type="entry name" value="Eqnu_transpt"/>
</dbReference>
<feature type="transmembrane region" description="Helical" evidence="7">
    <location>
        <begin position="255"/>
        <end position="280"/>
    </location>
</feature>
<dbReference type="Pfam" id="PF01733">
    <property type="entry name" value="Nucleoside_tran"/>
    <property type="match status" value="1"/>
</dbReference>
<dbReference type="GO" id="GO:0015205">
    <property type="term" value="F:nucleobase transmembrane transporter activity"/>
    <property type="evidence" value="ECO:0007669"/>
    <property type="project" value="TreeGrafter"/>
</dbReference>
<dbReference type="GO" id="GO:0005886">
    <property type="term" value="C:plasma membrane"/>
    <property type="evidence" value="ECO:0007669"/>
    <property type="project" value="TreeGrafter"/>
</dbReference>
<comment type="subcellular location">
    <subcellularLocation>
        <location evidence="1">Membrane</location>
        <topology evidence="1">Multi-pass membrane protein</topology>
    </subcellularLocation>
</comment>
<dbReference type="Proteomes" id="UP001152607">
    <property type="component" value="Unassembled WGS sequence"/>
</dbReference>
<evidence type="ECO:0000256" key="3">
    <source>
        <dbReference type="ARBA" id="ARBA00022448"/>
    </source>
</evidence>
<feature type="transmembrane region" description="Helical" evidence="7">
    <location>
        <begin position="534"/>
        <end position="557"/>
    </location>
</feature>
<organism evidence="8 9">
    <name type="scientific">Periconia digitata</name>
    <dbReference type="NCBI Taxonomy" id="1303443"/>
    <lineage>
        <taxon>Eukaryota</taxon>
        <taxon>Fungi</taxon>
        <taxon>Dikarya</taxon>
        <taxon>Ascomycota</taxon>
        <taxon>Pezizomycotina</taxon>
        <taxon>Dothideomycetes</taxon>
        <taxon>Pleosporomycetidae</taxon>
        <taxon>Pleosporales</taxon>
        <taxon>Massarineae</taxon>
        <taxon>Periconiaceae</taxon>
        <taxon>Periconia</taxon>
    </lineage>
</organism>
<feature type="transmembrane region" description="Helical" evidence="7">
    <location>
        <begin position="429"/>
        <end position="446"/>
    </location>
</feature>
<keyword evidence="9" id="KW-1185">Reference proteome</keyword>
<dbReference type="OrthoDB" id="46396at2759"/>
<dbReference type="AlphaFoldDB" id="A0A9W4XMJ5"/>
<evidence type="ECO:0000256" key="2">
    <source>
        <dbReference type="ARBA" id="ARBA00007965"/>
    </source>
</evidence>
<dbReference type="PRINTS" id="PR01130">
    <property type="entry name" value="DERENTRNSPRT"/>
</dbReference>
<keyword evidence="6 7" id="KW-0472">Membrane</keyword>
<gene>
    <name evidence="8" type="ORF">PDIGIT_LOCUS10176</name>
</gene>
<proteinExistence type="inferred from homology"/>
<evidence type="ECO:0008006" key="10">
    <source>
        <dbReference type="Google" id="ProtNLM"/>
    </source>
</evidence>
<comment type="similarity">
    <text evidence="2">Belongs to the SLC29A/ENT transporter (TC 2.A.57) family.</text>
</comment>
<feature type="transmembrane region" description="Helical" evidence="7">
    <location>
        <begin position="393"/>
        <end position="413"/>
    </location>
</feature>
<keyword evidence="5 7" id="KW-1133">Transmembrane helix</keyword>